<reference evidence="5" key="2">
    <citation type="submission" date="2007-04" db="EMBL/GenBank/DDBJ databases">
        <title>Complete genome sequence of the nitrogen-fixing bacterium Azorhizobium caulinodans ORS571.</title>
        <authorList>
            <person name="Lee K.B."/>
            <person name="Backer P.D."/>
            <person name="Aono T."/>
            <person name="Liu C.T."/>
            <person name="Suzuki S."/>
            <person name="Suzuki T."/>
            <person name="Kaneko T."/>
            <person name="Yamada M."/>
            <person name="Tabata S."/>
            <person name="Kupfer D.M."/>
            <person name="Najar F.Z."/>
            <person name="Wiley G.B."/>
            <person name="Roe B."/>
            <person name="Binnewies T."/>
            <person name="Ussery D."/>
            <person name="Vereecke D."/>
            <person name="Gevers D."/>
            <person name="Holsters M."/>
            <person name="Oyaizu H."/>
        </authorList>
    </citation>
    <scope>NUCLEOTIDE SEQUENCE [LARGE SCALE GENOMIC DNA]</scope>
    <source>
        <strain evidence="5">ATCC 43989 / DSM 5975 / JCM 20966 / LMG 6465 / NBRC 14845 / NCIMB 13405 / ORS 571</strain>
    </source>
</reference>
<dbReference type="eggNOG" id="COG1309">
    <property type="taxonomic scope" value="Bacteria"/>
</dbReference>
<gene>
    <name evidence="4" type="primary">tetR</name>
    <name evidence="4" type="ordered locus">AZC_4699</name>
</gene>
<dbReference type="InterPro" id="IPR009057">
    <property type="entry name" value="Homeodomain-like_sf"/>
</dbReference>
<dbReference type="Gene3D" id="1.10.357.10">
    <property type="entry name" value="Tetracycline Repressor, domain 2"/>
    <property type="match status" value="1"/>
</dbReference>
<feature type="domain" description="HTH tetR-type" evidence="3">
    <location>
        <begin position="28"/>
        <end position="88"/>
    </location>
</feature>
<dbReference type="PRINTS" id="PR00455">
    <property type="entry name" value="HTHTETR"/>
</dbReference>
<dbReference type="SUPFAM" id="SSF48498">
    <property type="entry name" value="Tetracyclin repressor-like, C-terminal domain"/>
    <property type="match status" value="1"/>
</dbReference>
<dbReference type="SUPFAM" id="SSF46689">
    <property type="entry name" value="Homeodomain-like"/>
    <property type="match status" value="1"/>
</dbReference>
<reference evidence="4 5" key="3">
    <citation type="journal article" date="2008" name="BMC Genomics">
        <title>The genome of the versatile nitrogen fixer Azorhizobium caulinodans ORS571.</title>
        <authorList>
            <person name="Lee KB."/>
            <person name="Backer P.D."/>
            <person name="Aono T."/>
            <person name="Liu CT."/>
            <person name="Suzuki S."/>
            <person name="Suzuki T."/>
            <person name="Kaneko T."/>
            <person name="Yamada M."/>
            <person name="Tabata S."/>
            <person name="Kupfer D.M."/>
            <person name="Najar F.Z."/>
            <person name="Wiley G.B."/>
            <person name="Roe B."/>
            <person name="Binnewies T.T."/>
            <person name="Ussery D.W."/>
            <person name="D'Haeze W."/>
            <person name="Herder J.D."/>
            <person name="Gevers D."/>
            <person name="Vereecke D."/>
            <person name="Holsters M."/>
            <person name="Oyaizu H."/>
        </authorList>
    </citation>
    <scope>NUCLEOTIDE SEQUENCE [LARGE SCALE GENOMIC DNA]</scope>
    <source>
        <strain evidence="5">ATCC 43989 / DSM 5975 / JCM 20966 / LMG 6465 / NBRC 14845 / NCIMB 13405 / ORS 571</strain>
    </source>
</reference>
<dbReference type="HOGENOM" id="CLU_069356_15_7_5"/>
<organism evidence="4 5">
    <name type="scientific">Azorhizobium caulinodans (strain ATCC 43989 / DSM 5975 / JCM 20966 / LMG 6465 / NBRC 14845 / NCIMB 13405 / ORS 571)</name>
    <dbReference type="NCBI Taxonomy" id="438753"/>
    <lineage>
        <taxon>Bacteria</taxon>
        <taxon>Pseudomonadati</taxon>
        <taxon>Pseudomonadota</taxon>
        <taxon>Alphaproteobacteria</taxon>
        <taxon>Hyphomicrobiales</taxon>
        <taxon>Xanthobacteraceae</taxon>
        <taxon>Azorhizobium</taxon>
    </lineage>
</organism>
<dbReference type="InterPro" id="IPR041583">
    <property type="entry name" value="TetR_C_31"/>
</dbReference>
<dbReference type="InterPro" id="IPR036271">
    <property type="entry name" value="Tet_transcr_reg_TetR-rel_C_sf"/>
</dbReference>
<dbReference type="EMBL" id="AP009384">
    <property type="protein sequence ID" value="BAF90697.1"/>
    <property type="molecule type" value="Genomic_DNA"/>
</dbReference>
<evidence type="ECO:0000256" key="1">
    <source>
        <dbReference type="ARBA" id="ARBA00023125"/>
    </source>
</evidence>
<dbReference type="AlphaFoldDB" id="A8I242"/>
<sequence>MSSFCLLALLGEIFLGRFTNQGWTMPPTDVRERVLAAAVEILRTQGLAGLTQPRVAKAAGVSQSHLTYYFPTRADLTRAVLETAVEGQIANLGTAMSEATDPPERLSRLAQALTNAQNTRVLVSLVLAADSDPAFRDLYQRLVTAMRERATGMLAGAGLEPTPAQVALLHALGTGLAVMSAALGPEAGQAVNANVLQELFRLLAADAPAGAPPTA</sequence>
<dbReference type="Pfam" id="PF17940">
    <property type="entry name" value="TetR_C_31"/>
    <property type="match status" value="1"/>
</dbReference>
<proteinExistence type="predicted"/>
<dbReference type="GO" id="GO:0003700">
    <property type="term" value="F:DNA-binding transcription factor activity"/>
    <property type="evidence" value="ECO:0007669"/>
    <property type="project" value="TreeGrafter"/>
</dbReference>
<evidence type="ECO:0000259" key="3">
    <source>
        <dbReference type="PROSITE" id="PS50977"/>
    </source>
</evidence>
<reference evidence="4 5" key="5">
    <citation type="journal article" date="2010" name="Appl. Environ. Microbiol.">
        <title>phrR-like gene praR of Azorhizobium caulinodans ORS571 is essential for symbiosis with Sesbania rostrata and is involved in expression of reb genes.</title>
        <authorList>
            <person name="Akiba N."/>
            <person name="Aono T."/>
            <person name="Toyazaki H."/>
            <person name="Sato S."/>
            <person name="Oyaizu H."/>
        </authorList>
    </citation>
    <scope>NUCLEOTIDE SEQUENCE [LARGE SCALE GENOMIC DNA]</scope>
    <source>
        <strain evidence="5">ATCC 43989 / DSM 5975 / JCM 20966 / LMG 6465 / NBRC 14845 / NCIMB 13405 / ORS 571</strain>
    </source>
</reference>
<dbReference type="GO" id="GO:0000976">
    <property type="term" value="F:transcription cis-regulatory region binding"/>
    <property type="evidence" value="ECO:0007669"/>
    <property type="project" value="TreeGrafter"/>
</dbReference>
<dbReference type="STRING" id="438753.AZC_4699"/>
<keyword evidence="5" id="KW-1185">Reference proteome</keyword>
<reference evidence="4 5" key="4">
    <citation type="journal article" date="2009" name="Appl. Environ. Microbiol.">
        <title>Comparative genome-wide transcriptional profiling of Azorhizobium caulinodans ORS571 grown under free-living and symbiotic conditions.</title>
        <authorList>
            <person name="Tsukada S."/>
            <person name="Aono T."/>
            <person name="Akiba N."/>
            <person name="Lee KB."/>
            <person name="Liu CT."/>
            <person name="Toyazaki H."/>
            <person name="Oyaizu H."/>
        </authorList>
    </citation>
    <scope>NUCLEOTIDE SEQUENCE [LARGE SCALE GENOMIC DNA]</scope>
    <source>
        <strain evidence="5">ATCC 43989 / DSM 5975 / JCM 20966 / LMG 6465 / NBRC 14845 / NCIMB 13405 / ORS 571</strain>
    </source>
</reference>
<accession>A8I242</accession>
<dbReference type="InterPro" id="IPR050109">
    <property type="entry name" value="HTH-type_TetR-like_transc_reg"/>
</dbReference>
<dbReference type="PROSITE" id="PS50977">
    <property type="entry name" value="HTH_TETR_2"/>
    <property type="match status" value="1"/>
</dbReference>
<evidence type="ECO:0000313" key="5">
    <source>
        <dbReference type="Proteomes" id="UP000000270"/>
    </source>
</evidence>
<dbReference type="PANTHER" id="PTHR30055">
    <property type="entry name" value="HTH-TYPE TRANSCRIPTIONAL REGULATOR RUTR"/>
    <property type="match status" value="1"/>
</dbReference>
<evidence type="ECO:0000256" key="2">
    <source>
        <dbReference type="PROSITE-ProRule" id="PRU00335"/>
    </source>
</evidence>
<evidence type="ECO:0000313" key="4">
    <source>
        <dbReference type="EMBL" id="BAF90697.1"/>
    </source>
</evidence>
<feature type="DNA-binding region" description="H-T-H motif" evidence="2">
    <location>
        <begin position="51"/>
        <end position="70"/>
    </location>
</feature>
<dbReference type="PANTHER" id="PTHR30055:SF219">
    <property type="entry name" value="TRANSCRIPTIONAL REGULATORY PROTEIN"/>
    <property type="match status" value="1"/>
</dbReference>
<keyword evidence="1 2" id="KW-0238">DNA-binding</keyword>
<reference evidence="4 5" key="1">
    <citation type="journal article" date="2007" name="Appl. Environ. Microbiol.">
        <title>Rhizobial factors required for stem nodule maturation and maintenance in Sesbania rostrata-Azorhizobium caulinodans ORS571 symbiosis.</title>
        <authorList>
            <person name="Suzuki S."/>
            <person name="Aono T."/>
            <person name="Lee KB."/>
            <person name="Suzuki T."/>
            <person name="Liu CT."/>
            <person name="Miwa H."/>
            <person name="Wakao S."/>
            <person name="Iki T."/>
            <person name="Oyaizu H."/>
        </authorList>
    </citation>
    <scope>NUCLEOTIDE SEQUENCE [LARGE SCALE GENOMIC DNA]</scope>
    <source>
        <strain evidence="5">ATCC 43989 / DSM 5975 / JCM 20966 / LMG 6465 / NBRC 14845 / NCIMB 13405 / ORS 571</strain>
    </source>
</reference>
<dbReference type="Pfam" id="PF00440">
    <property type="entry name" value="TetR_N"/>
    <property type="match status" value="1"/>
</dbReference>
<dbReference type="KEGG" id="azc:AZC_4699"/>
<protein>
    <submittedName>
        <fullName evidence="4">Putative transcriptional regulator</fullName>
    </submittedName>
</protein>
<name>A8I242_AZOC5</name>
<dbReference type="Proteomes" id="UP000000270">
    <property type="component" value="Chromosome"/>
</dbReference>
<dbReference type="InterPro" id="IPR001647">
    <property type="entry name" value="HTH_TetR"/>
</dbReference>
<reference evidence="4 5" key="6">
    <citation type="journal article" date="2011" name="Appl. Environ. Microbiol.">
        <title>Involvement of the azorhizobial chromosome partition gene (parA) in the onset of bacteroid differentiation during Sesbania rostrata stem nodule development.</title>
        <authorList>
            <person name="Liu CT."/>
            <person name="Lee KB."/>
            <person name="Wang YS."/>
            <person name="Peng MH."/>
            <person name="Lee KT."/>
            <person name="Suzuki S."/>
            <person name="Suzuki T."/>
            <person name="Oyaizu H."/>
        </authorList>
    </citation>
    <scope>NUCLEOTIDE SEQUENCE [LARGE SCALE GENOMIC DNA]</scope>
    <source>
        <strain evidence="5">ATCC 43989 / DSM 5975 / JCM 20966 / LMG 6465 / NBRC 14845 / NCIMB 13405 / ORS 571</strain>
    </source>
</reference>